<dbReference type="Proteomes" id="UP001365542">
    <property type="component" value="Unassembled WGS sequence"/>
</dbReference>
<evidence type="ECO:0008006" key="4">
    <source>
        <dbReference type="Google" id="ProtNLM"/>
    </source>
</evidence>
<name>A0AAV9XN23_9PEZI</name>
<dbReference type="AlphaFoldDB" id="A0AAV9XN23"/>
<comment type="caution">
    <text evidence="2">The sequence shown here is derived from an EMBL/GenBank/DDBJ whole genome shotgun (WGS) entry which is preliminary data.</text>
</comment>
<protein>
    <recommendedName>
        <fullName evidence="4">PB1 domain-containing protein</fullName>
    </recommendedName>
</protein>
<feature type="compositionally biased region" description="Basic and acidic residues" evidence="1">
    <location>
        <begin position="211"/>
        <end position="221"/>
    </location>
</feature>
<gene>
    <name evidence="2" type="ORF">TWF694_000121</name>
</gene>
<feature type="region of interest" description="Disordered" evidence="1">
    <location>
        <begin position="197"/>
        <end position="221"/>
    </location>
</feature>
<evidence type="ECO:0000256" key="1">
    <source>
        <dbReference type="SAM" id="MobiDB-lite"/>
    </source>
</evidence>
<proteinExistence type="predicted"/>
<evidence type="ECO:0000313" key="2">
    <source>
        <dbReference type="EMBL" id="KAK6543373.1"/>
    </source>
</evidence>
<keyword evidence="3" id="KW-1185">Reference proteome</keyword>
<evidence type="ECO:0000313" key="3">
    <source>
        <dbReference type="Proteomes" id="UP001365542"/>
    </source>
</evidence>
<accession>A0AAV9XN23</accession>
<organism evidence="2 3">
    <name type="scientific">Orbilia ellipsospora</name>
    <dbReference type="NCBI Taxonomy" id="2528407"/>
    <lineage>
        <taxon>Eukaryota</taxon>
        <taxon>Fungi</taxon>
        <taxon>Dikarya</taxon>
        <taxon>Ascomycota</taxon>
        <taxon>Pezizomycotina</taxon>
        <taxon>Orbiliomycetes</taxon>
        <taxon>Orbiliales</taxon>
        <taxon>Orbiliaceae</taxon>
        <taxon>Orbilia</taxon>
    </lineage>
</organism>
<dbReference type="EMBL" id="JAVHJO010000001">
    <property type="protein sequence ID" value="KAK6543373.1"/>
    <property type="molecule type" value="Genomic_DNA"/>
</dbReference>
<reference evidence="2 3" key="1">
    <citation type="submission" date="2019-10" db="EMBL/GenBank/DDBJ databases">
        <authorList>
            <person name="Palmer J.M."/>
        </authorList>
    </citation>
    <scope>NUCLEOTIDE SEQUENCE [LARGE SCALE GENOMIC DNA]</scope>
    <source>
        <strain evidence="2 3">TWF694</strain>
    </source>
</reference>
<sequence length="441" mass="50362">METLDMTLWLARIPSDQRFHYPAKLNRIDDDNMETEILDIMREIESLQEIVDIYEDVDEDVEFVLDEEALREFEMMCRGRKAELTIPIPESALSRNPSPCSRSWAPRVTEIEKPFNPFRQDFYLGFEDPITDETEFITVSGKGQQPFSTISHTSLFGELVDYVREWNPFEVGSSYSSRSSSMDSTFSFNEMVSESSVSSNASDGCSMSRKTSQEQESKMDTDTDMTVPLMLDDGGFNNAATRASSVSSQCPWPDYLEYEVDVDDEMDYDDYYEYEERAHQILIDSTTAKYADLGSSMLNSTFEDIPTKTIIYTQRELSESTISLSTTLEPSTPQTIDPNFIHIELPAYKVDYYLAFEDAEDEFIRTKFLDSAVDFEQQFPSFESVLSTFDPSFEAQNKTPAPASPPTPMTFANSSMETLDLDDPAEMREARRVIASFGFLR</sequence>